<dbReference type="RefSeq" id="XP_013430178.1">
    <property type="nucleotide sequence ID" value="XM_013574724.1"/>
</dbReference>
<dbReference type="HOGENOM" id="CLU_026654_0_0_1"/>
<evidence type="ECO:0000256" key="2">
    <source>
        <dbReference type="ARBA" id="ARBA00022692"/>
    </source>
</evidence>
<dbReference type="STRING" id="1043004.A0A074XMV8"/>
<dbReference type="PANTHER" id="PTHR12864">
    <property type="entry name" value="RAN BINDING PROTEIN 9-RELATED"/>
    <property type="match status" value="1"/>
</dbReference>
<organism evidence="6 7">
    <name type="scientific">Aureobasidium namibiae CBS 147.97</name>
    <dbReference type="NCBI Taxonomy" id="1043004"/>
    <lineage>
        <taxon>Eukaryota</taxon>
        <taxon>Fungi</taxon>
        <taxon>Dikarya</taxon>
        <taxon>Ascomycota</taxon>
        <taxon>Pezizomycotina</taxon>
        <taxon>Dothideomycetes</taxon>
        <taxon>Dothideomycetidae</taxon>
        <taxon>Dothideales</taxon>
        <taxon>Saccotheciaceae</taxon>
        <taxon>Aureobasidium</taxon>
    </lineage>
</organism>
<dbReference type="InterPro" id="IPR050618">
    <property type="entry name" value="Ubq-SigPath_Reg"/>
</dbReference>
<dbReference type="Proteomes" id="UP000027730">
    <property type="component" value="Unassembled WGS sequence"/>
</dbReference>
<gene>
    <name evidence="6" type="ORF">M436DRAFT_40465</name>
</gene>
<dbReference type="GO" id="GO:0016020">
    <property type="term" value="C:membrane"/>
    <property type="evidence" value="ECO:0007669"/>
    <property type="project" value="UniProtKB-SubCell"/>
</dbReference>
<dbReference type="EMBL" id="KL584704">
    <property type="protein sequence ID" value="KEQ75901.1"/>
    <property type="molecule type" value="Genomic_DNA"/>
</dbReference>
<sequence>MTKERYNPPPGPPPGWSKKQEAASESSYAPPPGPPPGYQRHDEKASMSEQYAPPPGPPPNHYNEDPLDQTAPPDYAPWLSVPDTSLLPPAPAVTHDTSPTANATEFSAEQAKQWCSRNPLYSAGQIPASVHEDFRLHGFTFSQPSPHFTGELKRAMRQHNSWSVRTRRNCQDCILTTSAPLYSAALNDPLRNNGRPFTIYFEVRVTRMGSDSGDEGDAGIAIGFVAPPYPTFRLPGWERASLGVHGDDGRRYIDDDGGGQDFTTYFKNGETVGIGMHIRPAQFPGRRRDVEVFFTREGQKEGGWNMYEERDGDDCGSIVGLEGDHDLMAAVGMFGQVDFEVRFRREEWLYRA</sequence>
<evidence type="ECO:0000256" key="1">
    <source>
        <dbReference type="ARBA" id="ARBA00004370"/>
    </source>
</evidence>
<dbReference type="InterPro" id="IPR035780">
    <property type="entry name" value="SPRY_Ssh4-like"/>
</dbReference>
<evidence type="ECO:0000256" key="3">
    <source>
        <dbReference type="ARBA" id="ARBA00022989"/>
    </source>
</evidence>
<keyword evidence="4" id="KW-0472">Membrane</keyword>
<feature type="compositionally biased region" description="Polar residues" evidence="5">
    <location>
        <begin position="95"/>
        <end position="105"/>
    </location>
</feature>
<keyword evidence="3" id="KW-1133">Transmembrane helix</keyword>
<name>A0A074XMV8_9PEZI</name>
<dbReference type="GeneID" id="25409373"/>
<accession>A0A074XMV8</accession>
<evidence type="ECO:0000313" key="7">
    <source>
        <dbReference type="Proteomes" id="UP000027730"/>
    </source>
</evidence>
<keyword evidence="7" id="KW-1185">Reference proteome</keyword>
<dbReference type="CDD" id="cd12910">
    <property type="entry name" value="SPRY_SSH4_like"/>
    <property type="match status" value="1"/>
</dbReference>
<protein>
    <recommendedName>
        <fullName evidence="8">SPRY domain-containing protein</fullName>
    </recommendedName>
</protein>
<keyword evidence="2" id="KW-0812">Transmembrane</keyword>
<dbReference type="AlphaFoldDB" id="A0A074XMV8"/>
<evidence type="ECO:0000313" key="6">
    <source>
        <dbReference type="EMBL" id="KEQ75901.1"/>
    </source>
</evidence>
<evidence type="ECO:0008006" key="8">
    <source>
        <dbReference type="Google" id="ProtNLM"/>
    </source>
</evidence>
<feature type="region of interest" description="Disordered" evidence="5">
    <location>
        <begin position="1"/>
        <end position="105"/>
    </location>
</feature>
<evidence type="ECO:0000256" key="4">
    <source>
        <dbReference type="ARBA" id="ARBA00023136"/>
    </source>
</evidence>
<dbReference type="Gene3D" id="2.60.120.920">
    <property type="match status" value="1"/>
</dbReference>
<dbReference type="OrthoDB" id="25503at2759"/>
<reference evidence="6 7" key="1">
    <citation type="journal article" date="2014" name="BMC Genomics">
        <title>Genome sequencing of four Aureobasidium pullulans varieties: biotechnological potential, stress tolerance, and description of new species.</title>
        <authorList>
            <person name="Gostin Ar C."/>
            <person name="Ohm R.A."/>
            <person name="Kogej T."/>
            <person name="Sonjak S."/>
            <person name="Turk M."/>
            <person name="Zajc J."/>
            <person name="Zalar P."/>
            <person name="Grube M."/>
            <person name="Sun H."/>
            <person name="Han J."/>
            <person name="Sharma A."/>
            <person name="Chiniquy J."/>
            <person name="Ngan C.Y."/>
            <person name="Lipzen A."/>
            <person name="Barry K."/>
            <person name="Grigoriev I.V."/>
            <person name="Gunde-Cimerman N."/>
        </authorList>
    </citation>
    <scope>NUCLEOTIDE SEQUENCE [LARGE SCALE GENOMIC DNA]</scope>
    <source>
        <strain evidence="6 7">CBS 147.97</strain>
    </source>
</reference>
<evidence type="ECO:0000256" key="5">
    <source>
        <dbReference type="SAM" id="MobiDB-lite"/>
    </source>
</evidence>
<dbReference type="InterPro" id="IPR043136">
    <property type="entry name" value="B30.2/SPRY_sf"/>
</dbReference>
<comment type="subcellular location">
    <subcellularLocation>
        <location evidence="1">Membrane</location>
    </subcellularLocation>
</comment>
<proteinExistence type="predicted"/>